<dbReference type="GO" id="GO:0000160">
    <property type="term" value="P:phosphorelay signal transduction system"/>
    <property type="evidence" value="ECO:0007669"/>
    <property type="project" value="InterPro"/>
</dbReference>
<keyword evidence="1 5" id="KW-0597">Phosphoprotein</keyword>
<accession>A0A919V334</accession>
<keyword evidence="2" id="KW-0805">Transcription regulation</keyword>
<dbReference type="SMART" id="SM00448">
    <property type="entry name" value="REC"/>
    <property type="match status" value="1"/>
</dbReference>
<dbReference type="CDD" id="cd17535">
    <property type="entry name" value="REC_NarL-like"/>
    <property type="match status" value="1"/>
</dbReference>
<dbReference type="SUPFAM" id="SSF52172">
    <property type="entry name" value="CheY-like"/>
    <property type="match status" value="1"/>
</dbReference>
<gene>
    <name evidence="8" type="ORF">Sru01_53490</name>
</gene>
<keyword evidence="4" id="KW-0804">Transcription</keyword>
<dbReference type="Pfam" id="PF00072">
    <property type="entry name" value="Response_reg"/>
    <property type="match status" value="1"/>
</dbReference>
<evidence type="ECO:0000256" key="6">
    <source>
        <dbReference type="SAM" id="MobiDB-lite"/>
    </source>
</evidence>
<dbReference type="EMBL" id="BOOU01000072">
    <property type="protein sequence ID" value="GII80367.1"/>
    <property type="molecule type" value="Genomic_DNA"/>
</dbReference>
<reference evidence="8" key="1">
    <citation type="submission" date="2021-01" db="EMBL/GenBank/DDBJ databases">
        <title>Whole genome shotgun sequence of Sphaerisporangium rufum NBRC 109079.</title>
        <authorList>
            <person name="Komaki H."/>
            <person name="Tamura T."/>
        </authorList>
    </citation>
    <scope>NUCLEOTIDE SEQUENCE</scope>
    <source>
        <strain evidence="8">NBRC 109079</strain>
    </source>
</reference>
<evidence type="ECO:0000256" key="1">
    <source>
        <dbReference type="ARBA" id="ARBA00022553"/>
    </source>
</evidence>
<name>A0A919V334_9ACTN</name>
<protein>
    <submittedName>
        <fullName evidence="8">Two-component system response regulator, LuxR family protein</fullName>
    </submittedName>
</protein>
<proteinExistence type="predicted"/>
<feature type="region of interest" description="Disordered" evidence="6">
    <location>
        <begin position="1"/>
        <end position="22"/>
    </location>
</feature>
<dbReference type="GO" id="GO:0003677">
    <property type="term" value="F:DNA binding"/>
    <property type="evidence" value="ECO:0007669"/>
    <property type="project" value="UniProtKB-KW"/>
</dbReference>
<organism evidence="8 9">
    <name type="scientific">Sphaerisporangium rufum</name>
    <dbReference type="NCBI Taxonomy" id="1381558"/>
    <lineage>
        <taxon>Bacteria</taxon>
        <taxon>Bacillati</taxon>
        <taxon>Actinomycetota</taxon>
        <taxon>Actinomycetes</taxon>
        <taxon>Streptosporangiales</taxon>
        <taxon>Streptosporangiaceae</taxon>
        <taxon>Sphaerisporangium</taxon>
    </lineage>
</organism>
<sequence>MEEPRRDSSGGQPAGPAGGRPRVVVADDDVLLREGLCHLLAHYGYQVVGQAGDGAALLELVARHRPDVVVVDTRMPPTYTAEGLRAAVEIRRRFPRIGIVVLSAHVEVAHAMELMAQGDRIGYLLKSRATEVADFLDALRRVAAGGSAVDASLVRELVGGHPGPPAALGDREREVLALMAQGCTDTEIAGRLGIGAEEAAGTVRGVVTALCLPLTEAGHHRVLAVLAYLDSC</sequence>
<dbReference type="InterPro" id="IPR016032">
    <property type="entry name" value="Sig_transdc_resp-reg_C-effctor"/>
</dbReference>
<dbReference type="InterPro" id="IPR039420">
    <property type="entry name" value="WalR-like"/>
</dbReference>
<dbReference type="PANTHER" id="PTHR43214">
    <property type="entry name" value="TWO-COMPONENT RESPONSE REGULATOR"/>
    <property type="match status" value="1"/>
</dbReference>
<feature type="modified residue" description="4-aspartylphosphate" evidence="5">
    <location>
        <position position="72"/>
    </location>
</feature>
<dbReference type="SMART" id="SM00421">
    <property type="entry name" value="HTH_LUXR"/>
    <property type="match status" value="1"/>
</dbReference>
<evidence type="ECO:0000256" key="2">
    <source>
        <dbReference type="ARBA" id="ARBA00023015"/>
    </source>
</evidence>
<evidence type="ECO:0000256" key="5">
    <source>
        <dbReference type="PROSITE-ProRule" id="PRU00169"/>
    </source>
</evidence>
<dbReference type="InterPro" id="IPR000792">
    <property type="entry name" value="Tscrpt_reg_LuxR_C"/>
</dbReference>
<dbReference type="GO" id="GO:0006355">
    <property type="term" value="P:regulation of DNA-templated transcription"/>
    <property type="evidence" value="ECO:0007669"/>
    <property type="project" value="InterPro"/>
</dbReference>
<feature type="domain" description="Response regulatory" evidence="7">
    <location>
        <begin position="22"/>
        <end position="141"/>
    </location>
</feature>
<comment type="caution">
    <text evidence="8">The sequence shown here is derived from an EMBL/GenBank/DDBJ whole genome shotgun (WGS) entry which is preliminary data.</text>
</comment>
<dbReference type="AlphaFoldDB" id="A0A919V334"/>
<dbReference type="Proteomes" id="UP000655287">
    <property type="component" value="Unassembled WGS sequence"/>
</dbReference>
<dbReference type="PANTHER" id="PTHR43214:SF24">
    <property type="entry name" value="TRANSCRIPTIONAL REGULATORY PROTEIN NARL-RELATED"/>
    <property type="match status" value="1"/>
</dbReference>
<evidence type="ECO:0000256" key="4">
    <source>
        <dbReference type="ARBA" id="ARBA00023163"/>
    </source>
</evidence>
<evidence type="ECO:0000313" key="9">
    <source>
        <dbReference type="Proteomes" id="UP000655287"/>
    </source>
</evidence>
<dbReference type="RefSeq" id="WP_203990988.1">
    <property type="nucleotide sequence ID" value="NZ_BOOU01000072.1"/>
</dbReference>
<dbReference type="PROSITE" id="PS50110">
    <property type="entry name" value="RESPONSE_REGULATORY"/>
    <property type="match status" value="1"/>
</dbReference>
<dbReference type="SUPFAM" id="SSF46894">
    <property type="entry name" value="C-terminal effector domain of the bipartite response regulators"/>
    <property type="match status" value="1"/>
</dbReference>
<dbReference type="InterPro" id="IPR001789">
    <property type="entry name" value="Sig_transdc_resp-reg_receiver"/>
</dbReference>
<dbReference type="Gene3D" id="3.40.50.2300">
    <property type="match status" value="1"/>
</dbReference>
<keyword evidence="9" id="KW-1185">Reference proteome</keyword>
<dbReference type="InterPro" id="IPR058245">
    <property type="entry name" value="NreC/VraR/RcsB-like_REC"/>
</dbReference>
<evidence type="ECO:0000259" key="7">
    <source>
        <dbReference type="PROSITE" id="PS50110"/>
    </source>
</evidence>
<evidence type="ECO:0000256" key="3">
    <source>
        <dbReference type="ARBA" id="ARBA00023125"/>
    </source>
</evidence>
<evidence type="ECO:0000313" key="8">
    <source>
        <dbReference type="EMBL" id="GII80367.1"/>
    </source>
</evidence>
<keyword evidence="3" id="KW-0238">DNA-binding</keyword>
<dbReference type="InterPro" id="IPR011006">
    <property type="entry name" value="CheY-like_superfamily"/>
</dbReference>